<dbReference type="Proteomes" id="UP000637002">
    <property type="component" value="Unassembled WGS sequence"/>
</dbReference>
<dbReference type="EMBL" id="BMGG01000007">
    <property type="protein sequence ID" value="GGC77235.1"/>
    <property type="molecule type" value="Genomic_DNA"/>
</dbReference>
<gene>
    <name evidence="2" type="ORF">GCM10010994_39430</name>
</gene>
<evidence type="ECO:0000313" key="2">
    <source>
        <dbReference type="EMBL" id="GGC77235.1"/>
    </source>
</evidence>
<feature type="domain" description="Aminoglycoside phosphotransferase" evidence="1">
    <location>
        <begin position="50"/>
        <end position="262"/>
    </location>
</feature>
<accession>A0A916UMF4</accession>
<dbReference type="SUPFAM" id="SSF56112">
    <property type="entry name" value="Protein kinase-like (PK-like)"/>
    <property type="match status" value="1"/>
</dbReference>
<dbReference type="InterPro" id="IPR011009">
    <property type="entry name" value="Kinase-like_dom_sf"/>
</dbReference>
<evidence type="ECO:0000259" key="1">
    <source>
        <dbReference type="Pfam" id="PF01636"/>
    </source>
</evidence>
<reference evidence="2" key="2">
    <citation type="submission" date="2020-09" db="EMBL/GenBank/DDBJ databases">
        <authorList>
            <person name="Sun Q."/>
            <person name="Zhou Y."/>
        </authorList>
    </citation>
    <scope>NUCLEOTIDE SEQUENCE</scope>
    <source>
        <strain evidence="2">CGMCC 1.12919</strain>
    </source>
</reference>
<dbReference type="InterPro" id="IPR002575">
    <property type="entry name" value="Aminoglycoside_PTrfase"/>
</dbReference>
<dbReference type="RefSeq" id="WP_188610888.1">
    <property type="nucleotide sequence ID" value="NZ_BMGG01000007.1"/>
</dbReference>
<sequence>MTADELAPRLLTWARSHYGGGVHVDHVRSLGGHSGVTIGFDVLEAGQPIDRLVLKMPPAGVSRKGSYDVLRQVPLLRVLEEHGVPAPAVRWSSDDESLLGGPYLMMSRLSGASPPDLFRPEEAGRGVDQPEQLFREAIEALVKIHAIDALGELGDWSAPRLPPAEIEYWVAVLHKSSNAAWIAQGMALRELLHRAAPEACSIGLVHGDFYSNNWLFDSGHLAGIVDWEGTSVGPVLLDLGWVCMMYDPHGWGPVRRASMHWQPGPEQFIEVYAGLSSANLGDLPFYRALAAYRLACLTAYYVELHRSGKRPNPAWDVFADSFPFMVARASALLMDRIGRVGAGRTAVPVR</sequence>
<organism evidence="2 3">
    <name type="scientific">Chelatococcus reniformis</name>
    <dbReference type="NCBI Taxonomy" id="1494448"/>
    <lineage>
        <taxon>Bacteria</taxon>
        <taxon>Pseudomonadati</taxon>
        <taxon>Pseudomonadota</taxon>
        <taxon>Alphaproteobacteria</taxon>
        <taxon>Hyphomicrobiales</taxon>
        <taxon>Chelatococcaceae</taxon>
        <taxon>Chelatococcus</taxon>
    </lineage>
</organism>
<dbReference type="PANTHER" id="PTHR21310">
    <property type="entry name" value="AMINOGLYCOSIDE PHOSPHOTRANSFERASE-RELATED-RELATED"/>
    <property type="match status" value="1"/>
</dbReference>
<dbReference type="InterPro" id="IPR051678">
    <property type="entry name" value="AGP_Transferase"/>
</dbReference>
<name>A0A916UMF4_9HYPH</name>
<dbReference type="Pfam" id="PF01636">
    <property type="entry name" value="APH"/>
    <property type="match status" value="1"/>
</dbReference>
<dbReference type="CDD" id="cd05154">
    <property type="entry name" value="ACAD10_11_N-like"/>
    <property type="match status" value="1"/>
</dbReference>
<dbReference type="Gene3D" id="3.90.1200.10">
    <property type="match status" value="1"/>
</dbReference>
<protein>
    <submittedName>
        <fullName evidence="2">Aminoglycoside phosphotransferase</fullName>
    </submittedName>
</protein>
<reference evidence="2" key="1">
    <citation type="journal article" date="2014" name="Int. J. Syst. Evol. Microbiol.">
        <title>Complete genome sequence of Corynebacterium casei LMG S-19264T (=DSM 44701T), isolated from a smear-ripened cheese.</title>
        <authorList>
            <consortium name="US DOE Joint Genome Institute (JGI-PGF)"/>
            <person name="Walter F."/>
            <person name="Albersmeier A."/>
            <person name="Kalinowski J."/>
            <person name="Ruckert C."/>
        </authorList>
    </citation>
    <scope>NUCLEOTIDE SEQUENCE</scope>
    <source>
        <strain evidence="2">CGMCC 1.12919</strain>
    </source>
</reference>
<comment type="caution">
    <text evidence="2">The sequence shown here is derived from an EMBL/GenBank/DDBJ whole genome shotgun (WGS) entry which is preliminary data.</text>
</comment>
<dbReference type="AlphaFoldDB" id="A0A916UMF4"/>
<proteinExistence type="predicted"/>
<evidence type="ECO:0000313" key="3">
    <source>
        <dbReference type="Proteomes" id="UP000637002"/>
    </source>
</evidence>
<keyword evidence="3" id="KW-1185">Reference proteome</keyword>
<dbReference type="InterPro" id="IPR041726">
    <property type="entry name" value="ACAD10_11_N"/>
</dbReference>
<dbReference type="Gene3D" id="3.30.200.20">
    <property type="entry name" value="Phosphorylase Kinase, domain 1"/>
    <property type="match status" value="1"/>
</dbReference>